<dbReference type="PANTHER" id="PTHR20854">
    <property type="entry name" value="INOSITOL MONOPHOSPHATASE"/>
    <property type="match status" value="1"/>
</dbReference>
<dbReference type="PANTHER" id="PTHR20854:SF4">
    <property type="entry name" value="INOSITOL-1-MONOPHOSPHATASE-RELATED"/>
    <property type="match status" value="1"/>
</dbReference>
<dbReference type="InterPro" id="IPR020583">
    <property type="entry name" value="Inositol_monoP_metal-BS"/>
</dbReference>
<dbReference type="SUPFAM" id="SSF56655">
    <property type="entry name" value="Carbohydrate phosphatase"/>
    <property type="match status" value="1"/>
</dbReference>
<organism evidence="5 6">
    <name type="scientific">Methylobacterium crusticola</name>
    <dbReference type="NCBI Taxonomy" id="1697972"/>
    <lineage>
        <taxon>Bacteria</taxon>
        <taxon>Pseudomonadati</taxon>
        <taxon>Pseudomonadota</taxon>
        <taxon>Alphaproteobacteria</taxon>
        <taxon>Hyphomicrobiales</taxon>
        <taxon>Methylobacteriaceae</taxon>
        <taxon>Methylobacterium</taxon>
    </lineage>
</organism>
<dbReference type="RefSeq" id="WP_128565951.1">
    <property type="nucleotide sequence ID" value="NZ_BPQH01000005.1"/>
</dbReference>
<comment type="similarity">
    <text evidence="1">Belongs to the inositol monophosphatase superfamily.</text>
</comment>
<dbReference type="InterPro" id="IPR000760">
    <property type="entry name" value="Inositol_monophosphatase-like"/>
</dbReference>
<keyword evidence="3" id="KW-0378">Hydrolase</keyword>
<reference evidence="5" key="1">
    <citation type="journal article" date="2021" name="Front. Microbiol.">
        <title>Comprehensive Comparative Genomics and Phenotyping of Methylobacterium Species.</title>
        <authorList>
            <person name="Alessa O."/>
            <person name="Ogura Y."/>
            <person name="Fujitani Y."/>
            <person name="Takami H."/>
            <person name="Hayashi T."/>
            <person name="Sahin N."/>
            <person name="Tani A."/>
        </authorList>
    </citation>
    <scope>NUCLEOTIDE SEQUENCE</scope>
    <source>
        <strain evidence="5">KCTC 52305</strain>
    </source>
</reference>
<name>A0ABQ4QVD5_9HYPH</name>
<dbReference type="PROSITE" id="PS00629">
    <property type="entry name" value="IMP_1"/>
    <property type="match status" value="1"/>
</dbReference>
<dbReference type="Gene3D" id="3.30.540.10">
    <property type="entry name" value="Fructose-1,6-Bisphosphatase, subunit A, domain 1"/>
    <property type="match status" value="1"/>
</dbReference>
<dbReference type="Pfam" id="PF00459">
    <property type="entry name" value="Inositol_P"/>
    <property type="match status" value="1"/>
</dbReference>
<evidence type="ECO:0000256" key="4">
    <source>
        <dbReference type="ARBA" id="ARBA00022842"/>
    </source>
</evidence>
<sequence length="270" mass="27667">MTTTLPEAAAAARHALALAVAREAGERALAYFAARDSLVVERKSGAQDLVSQADREVEGLIREAVARAFPDDAVLGEEAGLSAGNSGYVWVVDPIDGTSPFLNGQPNWCVSVAVRGRTGIESGVVHAPVLRETYAAARGAGATLNGRALRIDPATVLTSANIGFGATAKTPPAEAAAFVERLCREGGVLFRNGSGALMLAYVAAGRLAGYYDPGLNSWDCYAGLLLVREAGGVAEFDGADDILAGGALRAGTRAVVEDLRRLSAGASPGG</sequence>
<evidence type="ECO:0000313" key="6">
    <source>
        <dbReference type="Proteomes" id="UP001055167"/>
    </source>
</evidence>
<protein>
    <submittedName>
        <fullName evidence="5">Inositol-1-monophosphatase</fullName>
    </submittedName>
</protein>
<keyword evidence="6" id="KW-1185">Reference proteome</keyword>
<evidence type="ECO:0000256" key="1">
    <source>
        <dbReference type="ARBA" id="ARBA00009759"/>
    </source>
</evidence>
<dbReference type="Proteomes" id="UP001055167">
    <property type="component" value="Unassembled WGS sequence"/>
</dbReference>
<evidence type="ECO:0000256" key="2">
    <source>
        <dbReference type="ARBA" id="ARBA00022723"/>
    </source>
</evidence>
<reference evidence="5" key="2">
    <citation type="submission" date="2021-08" db="EMBL/GenBank/DDBJ databases">
        <authorList>
            <person name="Tani A."/>
            <person name="Ola A."/>
            <person name="Ogura Y."/>
            <person name="Katsura K."/>
            <person name="Hayashi T."/>
        </authorList>
    </citation>
    <scope>NUCLEOTIDE SEQUENCE</scope>
    <source>
        <strain evidence="5">KCTC 52305</strain>
    </source>
</reference>
<keyword evidence="4" id="KW-0460">Magnesium</keyword>
<evidence type="ECO:0000256" key="3">
    <source>
        <dbReference type="ARBA" id="ARBA00022801"/>
    </source>
</evidence>
<dbReference type="Gene3D" id="3.40.190.80">
    <property type="match status" value="1"/>
</dbReference>
<proteinExistence type="inferred from homology"/>
<comment type="caution">
    <text evidence="5">The sequence shown here is derived from an EMBL/GenBank/DDBJ whole genome shotgun (WGS) entry which is preliminary data.</text>
</comment>
<accession>A0ABQ4QVD5</accession>
<dbReference type="PRINTS" id="PR00377">
    <property type="entry name" value="IMPHPHTASES"/>
</dbReference>
<gene>
    <name evidence="5" type="primary">suhB_1</name>
    <name evidence="5" type="ORF">OPKNFCMD_2036</name>
</gene>
<evidence type="ECO:0000313" key="5">
    <source>
        <dbReference type="EMBL" id="GJD49306.1"/>
    </source>
</evidence>
<dbReference type="EMBL" id="BPQH01000005">
    <property type="protein sequence ID" value="GJD49306.1"/>
    <property type="molecule type" value="Genomic_DNA"/>
</dbReference>
<keyword evidence="2" id="KW-0479">Metal-binding</keyword>